<feature type="domain" description="GGDEF" evidence="7">
    <location>
        <begin position="322"/>
        <end position="450"/>
    </location>
</feature>
<evidence type="ECO:0000259" key="6">
    <source>
        <dbReference type="PROSITE" id="PS50839"/>
    </source>
</evidence>
<dbReference type="InterPro" id="IPR043128">
    <property type="entry name" value="Rev_trsase/Diguanyl_cyclase"/>
</dbReference>
<dbReference type="CDD" id="cd01949">
    <property type="entry name" value="GGDEF"/>
    <property type="match status" value="1"/>
</dbReference>
<dbReference type="Gene3D" id="3.30.450.350">
    <property type="entry name" value="CHASE domain"/>
    <property type="match status" value="1"/>
</dbReference>
<keyword evidence="9" id="KW-1185">Reference proteome</keyword>
<dbReference type="InterPro" id="IPR006189">
    <property type="entry name" value="CHASE_dom"/>
</dbReference>
<dbReference type="PANTHER" id="PTHR46663:SF2">
    <property type="entry name" value="GGDEF DOMAIN-CONTAINING PROTEIN"/>
    <property type="match status" value="1"/>
</dbReference>
<dbReference type="Pfam" id="PF00990">
    <property type="entry name" value="GGDEF"/>
    <property type="match status" value="1"/>
</dbReference>
<feature type="domain" description="CHASE" evidence="6">
    <location>
        <begin position="111"/>
        <end position="247"/>
    </location>
</feature>
<dbReference type="Gene3D" id="3.30.70.270">
    <property type="match status" value="1"/>
</dbReference>
<organism evidence="8 9">
    <name type="scientific">Vibrio marisflavi CECT 7928</name>
    <dbReference type="NCBI Taxonomy" id="634439"/>
    <lineage>
        <taxon>Bacteria</taxon>
        <taxon>Pseudomonadati</taxon>
        <taxon>Pseudomonadota</taxon>
        <taxon>Gammaproteobacteria</taxon>
        <taxon>Vibrionales</taxon>
        <taxon>Vibrionaceae</taxon>
        <taxon>Vibrio</taxon>
    </lineage>
</organism>
<evidence type="ECO:0000256" key="3">
    <source>
        <dbReference type="ARBA" id="ARBA00022989"/>
    </source>
</evidence>
<name>A0ABM8ZYK3_9VIBR</name>
<evidence type="ECO:0000256" key="5">
    <source>
        <dbReference type="SAM" id="Phobius"/>
    </source>
</evidence>
<dbReference type="PANTHER" id="PTHR46663">
    <property type="entry name" value="DIGUANYLATE CYCLASE DGCT-RELATED"/>
    <property type="match status" value="1"/>
</dbReference>
<evidence type="ECO:0008006" key="10">
    <source>
        <dbReference type="Google" id="ProtNLM"/>
    </source>
</evidence>
<evidence type="ECO:0000256" key="2">
    <source>
        <dbReference type="ARBA" id="ARBA00022692"/>
    </source>
</evidence>
<dbReference type="PROSITE" id="PS50887">
    <property type="entry name" value="GGDEF"/>
    <property type="match status" value="1"/>
</dbReference>
<comment type="subcellular location">
    <subcellularLocation>
        <location evidence="1">Membrane</location>
    </subcellularLocation>
</comment>
<keyword evidence="2 5" id="KW-0812">Transmembrane</keyword>
<keyword evidence="4 5" id="KW-0472">Membrane</keyword>
<accession>A0ABM8ZYK3</accession>
<sequence length="450" mass="50765">MILNSNHNNKIVSCFLTLAYVVVAFIAIQTLTKLFVERTVRESEERIQQNLSLVRSKIEAAIFTDVYLGDSLVTVVSLDPEFAVSNWPTIASKLLLKGRYIRNVSIIRGSVITHVYPFKGNEKALGLDLKSMPDRHNALMLARQMQTVHISGPLELITGGKGIVARYPIFSDFPMNKHYWGSVSVVLNYDALIKESGLSDVTGAEIAMRKQEVDGGVRGIFYGPEQVFDNPDAIYPVNLPSGKWLLAAKYQLSSIQEITNTRVLVQMVSIMTALLIYVSLALFVRNYQYAHQNSLEDELTKLPNRRFILNYINRLLQRSESLKFAILNIDINDFKVVNDTLGHEAGDKLLKFVAEQLKKSTRSTDKVARFGGDEFIVLLQDIGDEEAVEKITNHIRRAFKINQMTWQGNVLRPELSIGYTIQNGQTANIVELLAKADFSMYEDKKRTKGL</sequence>
<evidence type="ECO:0000256" key="4">
    <source>
        <dbReference type="ARBA" id="ARBA00023136"/>
    </source>
</evidence>
<dbReference type="NCBIfam" id="TIGR00254">
    <property type="entry name" value="GGDEF"/>
    <property type="match status" value="1"/>
</dbReference>
<gene>
    <name evidence="8" type="ORF">VMF7928_00121</name>
</gene>
<protein>
    <recommendedName>
        <fullName evidence="10">Sensor domain-containing diguanylate cyclase</fullName>
    </recommendedName>
</protein>
<proteinExistence type="predicted"/>
<dbReference type="PROSITE" id="PS50839">
    <property type="entry name" value="CHASE"/>
    <property type="match status" value="1"/>
</dbReference>
<dbReference type="SUPFAM" id="SSF55073">
    <property type="entry name" value="Nucleotide cyclase"/>
    <property type="match status" value="1"/>
</dbReference>
<keyword evidence="3 5" id="KW-1133">Transmembrane helix</keyword>
<dbReference type="Pfam" id="PF03924">
    <property type="entry name" value="CHASE"/>
    <property type="match status" value="1"/>
</dbReference>
<dbReference type="InterPro" id="IPR042240">
    <property type="entry name" value="CHASE_sf"/>
</dbReference>
<dbReference type="SMART" id="SM00267">
    <property type="entry name" value="GGDEF"/>
    <property type="match status" value="1"/>
</dbReference>
<evidence type="ECO:0000313" key="9">
    <source>
        <dbReference type="Proteomes" id="UP000838748"/>
    </source>
</evidence>
<dbReference type="InterPro" id="IPR000160">
    <property type="entry name" value="GGDEF_dom"/>
</dbReference>
<dbReference type="SMART" id="SM01079">
    <property type="entry name" value="CHASE"/>
    <property type="match status" value="1"/>
</dbReference>
<feature type="transmembrane region" description="Helical" evidence="5">
    <location>
        <begin position="263"/>
        <end position="284"/>
    </location>
</feature>
<comment type="caution">
    <text evidence="8">The sequence shown here is derived from an EMBL/GenBank/DDBJ whole genome shotgun (WGS) entry which is preliminary data.</text>
</comment>
<feature type="transmembrane region" description="Helical" evidence="5">
    <location>
        <begin position="12"/>
        <end position="31"/>
    </location>
</feature>
<evidence type="ECO:0000259" key="7">
    <source>
        <dbReference type="PROSITE" id="PS50887"/>
    </source>
</evidence>
<evidence type="ECO:0000313" key="8">
    <source>
        <dbReference type="EMBL" id="CAH0536025.1"/>
    </source>
</evidence>
<dbReference type="EMBL" id="CAKLDM010000001">
    <property type="protein sequence ID" value="CAH0536025.1"/>
    <property type="molecule type" value="Genomic_DNA"/>
</dbReference>
<dbReference type="RefSeq" id="WP_237359536.1">
    <property type="nucleotide sequence ID" value="NZ_CAKLDM010000001.1"/>
</dbReference>
<dbReference type="Proteomes" id="UP000838748">
    <property type="component" value="Unassembled WGS sequence"/>
</dbReference>
<dbReference type="InterPro" id="IPR029787">
    <property type="entry name" value="Nucleotide_cyclase"/>
</dbReference>
<reference evidence="8" key="1">
    <citation type="submission" date="2021-11" db="EMBL/GenBank/DDBJ databases">
        <authorList>
            <person name="Rodrigo-Torres L."/>
            <person name="Arahal R. D."/>
            <person name="Lucena T."/>
        </authorList>
    </citation>
    <scope>NUCLEOTIDE SEQUENCE</scope>
    <source>
        <strain evidence="8">CECT 7928</strain>
    </source>
</reference>
<evidence type="ECO:0000256" key="1">
    <source>
        <dbReference type="ARBA" id="ARBA00004370"/>
    </source>
</evidence>
<dbReference type="InterPro" id="IPR052163">
    <property type="entry name" value="DGC-Regulatory_Protein"/>
</dbReference>